<comment type="caution">
    <text evidence="8">The sequence shown here is derived from an EMBL/GenBank/DDBJ whole genome shotgun (WGS) entry which is preliminary data.</text>
</comment>
<evidence type="ECO:0000256" key="6">
    <source>
        <dbReference type="ARBA" id="ARBA00023006"/>
    </source>
</evidence>
<keyword evidence="5" id="KW-0653">Protein transport</keyword>
<dbReference type="GO" id="GO:0032446">
    <property type="term" value="P:protein modification by small protein conjugation"/>
    <property type="evidence" value="ECO:0007669"/>
    <property type="project" value="TreeGrafter"/>
</dbReference>
<evidence type="ECO:0000256" key="2">
    <source>
        <dbReference type="ARBA" id="ARBA00021099"/>
    </source>
</evidence>
<evidence type="ECO:0000256" key="4">
    <source>
        <dbReference type="ARBA" id="ARBA00022786"/>
    </source>
</evidence>
<keyword evidence="3" id="KW-0808">Transferase</keyword>
<dbReference type="GO" id="GO:0000045">
    <property type="term" value="P:autophagosome assembly"/>
    <property type="evidence" value="ECO:0007669"/>
    <property type="project" value="TreeGrafter"/>
</dbReference>
<dbReference type="GO" id="GO:0005829">
    <property type="term" value="C:cytosol"/>
    <property type="evidence" value="ECO:0007669"/>
    <property type="project" value="TreeGrafter"/>
</dbReference>
<dbReference type="AlphaFoldDB" id="A0A9P4VRJ0"/>
<evidence type="ECO:0000313" key="8">
    <source>
        <dbReference type="EMBL" id="KAF2842996.1"/>
    </source>
</evidence>
<dbReference type="OrthoDB" id="4089664at2759"/>
<gene>
    <name evidence="8" type="ORF">M501DRAFT_926015</name>
</gene>
<dbReference type="GO" id="GO:0015031">
    <property type="term" value="P:protein transport"/>
    <property type="evidence" value="ECO:0007669"/>
    <property type="project" value="UniProtKB-KW"/>
</dbReference>
<dbReference type="PANTHER" id="PTHR14957">
    <property type="entry name" value="UBIQUITIN-LIKE-CONJUGATING ENZYME ATG10"/>
    <property type="match status" value="1"/>
</dbReference>
<keyword evidence="6" id="KW-0072">Autophagy</keyword>
<name>A0A9P4VRJ0_9PEZI</name>
<dbReference type="EMBL" id="MU006089">
    <property type="protein sequence ID" value="KAF2842996.1"/>
    <property type="molecule type" value="Genomic_DNA"/>
</dbReference>
<dbReference type="Pfam" id="PF03987">
    <property type="entry name" value="Autophagy_act_C"/>
    <property type="match status" value="1"/>
</dbReference>
<comment type="similarity">
    <text evidence="1">Belongs to the ATG10 family.</text>
</comment>
<keyword evidence="5" id="KW-0813">Transport</keyword>
<dbReference type="Gene3D" id="3.30.1460.50">
    <property type="match status" value="1"/>
</dbReference>
<dbReference type="Proteomes" id="UP000799429">
    <property type="component" value="Unassembled WGS sequence"/>
</dbReference>
<dbReference type="InterPro" id="IPR007135">
    <property type="entry name" value="Atg3/Atg10"/>
</dbReference>
<dbReference type="GO" id="GO:0000422">
    <property type="term" value="P:autophagy of mitochondrion"/>
    <property type="evidence" value="ECO:0007669"/>
    <property type="project" value="TreeGrafter"/>
</dbReference>
<evidence type="ECO:0000256" key="3">
    <source>
        <dbReference type="ARBA" id="ARBA00022679"/>
    </source>
</evidence>
<protein>
    <recommendedName>
        <fullName evidence="2">Ubiquitin-like-conjugating enzyme ATG10</fullName>
    </recommendedName>
    <alternativeName>
        <fullName evidence="7">Autophagy-related protein 10</fullName>
    </alternativeName>
</protein>
<evidence type="ECO:0000256" key="7">
    <source>
        <dbReference type="ARBA" id="ARBA00029833"/>
    </source>
</evidence>
<reference evidence="8" key="1">
    <citation type="journal article" date="2020" name="Stud. Mycol.">
        <title>101 Dothideomycetes genomes: a test case for predicting lifestyles and emergence of pathogens.</title>
        <authorList>
            <person name="Haridas S."/>
            <person name="Albert R."/>
            <person name="Binder M."/>
            <person name="Bloem J."/>
            <person name="Labutti K."/>
            <person name="Salamov A."/>
            <person name="Andreopoulos B."/>
            <person name="Baker S."/>
            <person name="Barry K."/>
            <person name="Bills G."/>
            <person name="Bluhm B."/>
            <person name="Cannon C."/>
            <person name="Castanera R."/>
            <person name="Culley D."/>
            <person name="Daum C."/>
            <person name="Ezra D."/>
            <person name="Gonzalez J."/>
            <person name="Henrissat B."/>
            <person name="Kuo A."/>
            <person name="Liang C."/>
            <person name="Lipzen A."/>
            <person name="Lutzoni F."/>
            <person name="Magnuson J."/>
            <person name="Mondo S."/>
            <person name="Nolan M."/>
            <person name="Ohm R."/>
            <person name="Pangilinan J."/>
            <person name="Park H.-J."/>
            <person name="Ramirez L."/>
            <person name="Alfaro M."/>
            <person name="Sun H."/>
            <person name="Tritt A."/>
            <person name="Yoshinaga Y."/>
            <person name="Zwiers L.-H."/>
            <person name="Turgeon B."/>
            <person name="Goodwin S."/>
            <person name="Spatafora J."/>
            <person name="Crous P."/>
            <person name="Grigoriev I."/>
        </authorList>
    </citation>
    <scope>NUCLEOTIDE SEQUENCE</scope>
    <source>
        <strain evidence="8">CBS 101060</strain>
    </source>
</reference>
<evidence type="ECO:0000256" key="5">
    <source>
        <dbReference type="ARBA" id="ARBA00022927"/>
    </source>
</evidence>
<accession>A0A9P4VRJ0</accession>
<evidence type="ECO:0000256" key="1">
    <source>
        <dbReference type="ARBA" id="ARBA00005696"/>
    </source>
</evidence>
<keyword evidence="4" id="KW-0833">Ubl conjugation pathway</keyword>
<proteinExistence type="inferred from homology"/>
<organism evidence="8 9">
    <name type="scientific">Patellaria atrata CBS 101060</name>
    <dbReference type="NCBI Taxonomy" id="1346257"/>
    <lineage>
        <taxon>Eukaryota</taxon>
        <taxon>Fungi</taxon>
        <taxon>Dikarya</taxon>
        <taxon>Ascomycota</taxon>
        <taxon>Pezizomycotina</taxon>
        <taxon>Dothideomycetes</taxon>
        <taxon>Dothideomycetes incertae sedis</taxon>
        <taxon>Patellariales</taxon>
        <taxon>Patellariaceae</taxon>
        <taxon>Patellaria</taxon>
    </lineage>
</organism>
<sequence length="138" mass="15311">MSRDDGLYRVPAVEYEIYLSPIYRVPVLYLRLMHVPDTDCMDLPSLYRWLVPLLFKEQLQDVGVLGAISIANHPASQVPTNFVHPCNTSEAMEQALPLAKHSSVKPEAYLILWMGIVGGSVGLEVPLAMVSETVCSPE</sequence>
<keyword evidence="9" id="KW-1185">Reference proteome</keyword>
<dbReference type="GO" id="GO:0061651">
    <property type="term" value="F:Atg12 conjugating enzyme activity"/>
    <property type="evidence" value="ECO:0007669"/>
    <property type="project" value="TreeGrafter"/>
</dbReference>
<dbReference type="PANTHER" id="PTHR14957:SF1">
    <property type="entry name" value="UBIQUITIN-LIKE-CONJUGATING ENZYME ATG10"/>
    <property type="match status" value="1"/>
</dbReference>
<evidence type="ECO:0000313" key="9">
    <source>
        <dbReference type="Proteomes" id="UP000799429"/>
    </source>
</evidence>